<dbReference type="AlphaFoldDB" id="A0A2T3A567"/>
<sequence length="79" mass="8631">MPTSQKRPCLYRAQGLKCLCRAQCNACATRLWLESTSNTFNEKKDAIGAGKKNMTIKVLSDGVMTACTGNREINADVTC</sequence>
<dbReference type="EMBL" id="KZ678466">
    <property type="protein sequence ID" value="PSR83006.1"/>
    <property type="molecule type" value="Genomic_DNA"/>
</dbReference>
<evidence type="ECO:0000313" key="2">
    <source>
        <dbReference type="Proteomes" id="UP000241462"/>
    </source>
</evidence>
<name>A0A2T3A567_9PEZI</name>
<gene>
    <name evidence="1" type="ORF">BD289DRAFT_436472</name>
</gene>
<proteinExistence type="predicted"/>
<protein>
    <submittedName>
        <fullName evidence="1">Uncharacterized protein</fullName>
    </submittedName>
</protein>
<dbReference type="InParanoid" id="A0A2T3A567"/>
<accession>A0A2T3A567</accession>
<keyword evidence="2" id="KW-1185">Reference proteome</keyword>
<organism evidence="1 2">
    <name type="scientific">Coniella lustricola</name>
    <dbReference type="NCBI Taxonomy" id="2025994"/>
    <lineage>
        <taxon>Eukaryota</taxon>
        <taxon>Fungi</taxon>
        <taxon>Dikarya</taxon>
        <taxon>Ascomycota</taxon>
        <taxon>Pezizomycotina</taxon>
        <taxon>Sordariomycetes</taxon>
        <taxon>Sordariomycetidae</taxon>
        <taxon>Diaporthales</taxon>
        <taxon>Schizoparmaceae</taxon>
        <taxon>Coniella</taxon>
    </lineage>
</organism>
<dbReference type="Proteomes" id="UP000241462">
    <property type="component" value="Unassembled WGS sequence"/>
</dbReference>
<reference evidence="1 2" key="1">
    <citation type="journal article" date="2018" name="Mycol. Prog.">
        <title>Coniella lustricola, a new species from submerged detritus.</title>
        <authorList>
            <person name="Raudabaugh D.B."/>
            <person name="Iturriaga T."/>
            <person name="Carver A."/>
            <person name="Mondo S."/>
            <person name="Pangilinan J."/>
            <person name="Lipzen A."/>
            <person name="He G."/>
            <person name="Amirebrahimi M."/>
            <person name="Grigoriev I.V."/>
            <person name="Miller A.N."/>
        </authorList>
    </citation>
    <scope>NUCLEOTIDE SEQUENCE [LARGE SCALE GENOMIC DNA]</scope>
    <source>
        <strain evidence="1 2">B22-T-1</strain>
    </source>
</reference>
<evidence type="ECO:0000313" key="1">
    <source>
        <dbReference type="EMBL" id="PSR83006.1"/>
    </source>
</evidence>